<evidence type="ECO:0000259" key="3">
    <source>
        <dbReference type="PROSITE" id="PS51918"/>
    </source>
</evidence>
<dbReference type="Gene3D" id="3.30.750.200">
    <property type="match status" value="1"/>
</dbReference>
<dbReference type="GO" id="GO:0005737">
    <property type="term" value="C:cytoplasm"/>
    <property type="evidence" value="ECO:0007669"/>
    <property type="project" value="UniProtKB-SubCell"/>
</dbReference>
<dbReference type="SFLD" id="SFLDF00562">
    <property type="entry name" value="HemN-like__clustered_with_heat"/>
    <property type="match status" value="1"/>
</dbReference>
<keyword evidence="5" id="KW-1185">Reference proteome</keyword>
<dbReference type="GO" id="GO:0051539">
    <property type="term" value="F:4 iron, 4 sulfur cluster binding"/>
    <property type="evidence" value="ECO:0007669"/>
    <property type="project" value="UniProtKB-UniRule"/>
</dbReference>
<dbReference type="Pfam" id="PF06969">
    <property type="entry name" value="HemN_C"/>
    <property type="match status" value="1"/>
</dbReference>
<dbReference type="Pfam" id="PF04055">
    <property type="entry name" value="Radical_SAM"/>
    <property type="match status" value="1"/>
</dbReference>
<dbReference type="STRING" id="1449350.OCH239_12065"/>
<keyword evidence="2" id="KW-0408">Iron</keyword>
<dbReference type="SFLD" id="SFLDF00288">
    <property type="entry name" value="HemN-like__clustered_with_nucl"/>
    <property type="match status" value="1"/>
</dbReference>
<dbReference type="InterPro" id="IPR034505">
    <property type="entry name" value="Coproporphyrinogen-III_oxidase"/>
</dbReference>
<evidence type="ECO:0000256" key="1">
    <source>
        <dbReference type="ARBA" id="ARBA00006100"/>
    </source>
</evidence>
<keyword evidence="2" id="KW-0949">S-adenosyl-L-methionine</keyword>
<dbReference type="InterPro" id="IPR006638">
    <property type="entry name" value="Elp3/MiaA/NifB-like_rSAM"/>
</dbReference>
<dbReference type="PANTHER" id="PTHR13932:SF5">
    <property type="entry name" value="RADICAL S-ADENOSYL METHIONINE DOMAIN-CONTAINING PROTEIN 1, MITOCHONDRIAL"/>
    <property type="match status" value="1"/>
</dbReference>
<name>X7EII5_9RHOB</name>
<dbReference type="Proteomes" id="UP000022447">
    <property type="component" value="Unassembled WGS sequence"/>
</dbReference>
<evidence type="ECO:0000313" key="5">
    <source>
        <dbReference type="Proteomes" id="UP000022447"/>
    </source>
</evidence>
<dbReference type="SUPFAM" id="SSF102114">
    <property type="entry name" value="Radical SAM enzymes"/>
    <property type="match status" value="1"/>
</dbReference>
<dbReference type="PATRIC" id="fig|1449350.3.peg.1026"/>
<keyword evidence="2" id="KW-0349">Heme</keyword>
<keyword evidence="2" id="KW-0411">Iron-sulfur</keyword>
<keyword evidence="2" id="KW-0963">Cytoplasm</keyword>
<evidence type="ECO:0000256" key="2">
    <source>
        <dbReference type="RuleBase" id="RU364116"/>
    </source>
</evidence>
<dbReference type="GO" id="GO:0006779">
    <property type="term" value="P:porphyrin-containing compound biosynthetic process"/>
    <property type="evidence" value="ECO:0007669"/>
    <property type="project" value="InterPro"/>
</dbReference>
<dbReference type="GO" id="GO:0004109">
    <property type="term" value="F:coproporphyrinogen oxidase activity"/>
    <property type="evidence" value="ECO:0007669"/>
    <property type="project" value="InterPro"/>
</dbReference>
<dbReference type="InterPro" id="IPR004559">
    <property type="entry name" value="HemW-like"/>
</dbReference>
<keyword evidence="2" id="KW-0479">Metal-binding</keyword>
<feature type="domain" description="Radical SAM core" evidence="3">
    <location>
        <begin position="4"/>
        <end position="240"/>
    </location>
</feature>
<dbReference type="CDD" id="cd01335">
    <property type="entry name" value="Radical_SAM"/>
    <property type="match status" value="1"/>
</dbReference>
<dbReference type="eggNOG" id="COG0635">
    <property type="taxonomic scope" value="Bacteria"/>
</dbReference>
<dbReference type="SFLD" id="SFLDS00029">
    <property type="entry name" value="Radical_SAM"/>
    <property type="match status" value="1"/>
</dbReference>
<dbReference type="InterPro" id="IPR007197">
    <property type="entry name" value="rSAM"/>
</dbReference>
<reference evidence="4 5" key="1">
    <citation type="submission" date="2014-01" db="EMBL/GenBank/DDBJ databases">
        <title>Roseivivax halodurans JCM 10272 Genome Sequencing.</title>
        <authorList>
            <person name="Lai Q."/>
            <person name="Li G."/>
            <person name="Shao Z."/>
        </authorList>
    </citation>
    <scope>NUCLEOTIDE SEQUENCE [LARGE SCALE GENOMIC DNA]</scope>
    <source>
        <strain evidence="4 5">JCM 10272</strain>
    </source>
</reference>
<comment type="subcellular location">
    <subcellularLocation>
        <location evidence="2">Cytoplasm</location>
    </subcellularLocation>
</comment>
<comment type="caution">
    <text evidence="4">The sequence shown here is derived from an EMBL/GenBank/DDBJ whole genome shotgun (WGS) entry which is preliminary data.</text>
</comment>
<gene>
    <name evidence="4" type="ORF">OCH239_12065</name>
</gene>
<dbReference type="PANTHER" id="PTHR13932">
    <property type="entry name" value="COPROPORPHYRINIGEN III OXIDASE"/>
    <property type="match status" value="1"/>
</dbReference>
<sequence>MAEDWENGGFGLYLHWPFCEAKCPYCDFNSHVVREIDEARWARAFASEIDRVGALTPGRRLDTVFFGGGTPSLMSPDLVNGILDRVRSTWHLAEDAEITLEANPRSVEAGRFEAFAEAGVNRVSMGLQALNDRDLHRLGRLHSVAEARKAYDVARKTFPRVSFDLIYARQDQTLAEWESELTEALSMAVDHLSLYQLTIEQGTAFWDRARRGALPGLPDEDYSAELYELTQSLCEAAGRPAYEVSNHAVPGGESRHNLVYWRYGDYAGIGPGAHGRLTVDGTRRALAGWRNPGAWLENAKAGTADRVDEPLEATDQLSEYLMMGMRVLDGIDVVRARAISPDAVPDERIASLEDLGMVTRDGPRLKATPRGRLLLNAVVTELLPG</sequence>
<dbReference type="PROSITE" id="PS51918">
    <property type="entry name" value="RADICAL_SAM"/>
    <property type="match status" value="1"/>
</dbReference>
<dbReference type="NCBIfam" id="TIGR00539">
    <property type="entry name" value="hemN_rel"/>
    <property type="match status" value="1"/>
</dbReference>
<keyword evidence="2" id="KW-0143">Chaperone</keyword>
<dbReference type="InterPro" id="IPR058240">
    <property type="entry name" value="rSAM_sf"/>
</dbReference>
<organism evidence="4 5">
    <name type="scientific">Roseivivax halodurans JCM 10272</name>
    <dbReference type="NCBI Taxonomy" id="1449350"/>
    <lineage>
        <taxon>Bacteria</taxon>
        <taxon>Pseudomonadati</taxon>
        <taxon>Pseudomonadota</taxon>
        <taxon>Alphaproteobacteria</taxon>
        <taxon>Rhodobacterales</taxon>
        <taxon>Roseobacteraceae</taxon>
        <taxon>Roseivivax</taxon>
    </lineage>
</organism>
<dbReference type="SFLD" id="SFLDG01065">
    <property type="entry name" value="anaerobic_coproporphyrinogen-I"/>
    <property type="match status" value="1"/>
</dbReference>
<proteinExistence type="inferred from homology"/>
<dbReference type="EMBL" id="JALZ01000003">
    <property type="protein sequence ID" value="ETX15899.1"/>
    <property type="molecule type" value="Genomic_DNA"/>
</dbReference>
<protein>
    <recommendedName>
        <fullName evidence="2">Heme chaperone HemW</fullName>
    </recommendedName>
</protein>
<keyword evidence="2" id="KW-0004">4Fe-4S</keyword>
<dbReference type="SMART" id="SM00729">
    <property type="entry name" value="Elp3"/>
    <property type="match status" value="1"/>
</dbReference>
<accession>X7EII5</accession>
<comment type="similarity">
    <text evidence="1">Belongs to the anaerobic coproporphyrinogen-III oxidase family. HemW subfamily.</text>
</comment>
<evidence type="ECO:0000313" key="4">
    <source>
        <dbReference type="EMBL" id="ETX15899.1"/>
    </source>
</evidence>
<dbReference type="AlphaFoldDB" id="X7EII5"/>
<comment type="function">
    <text evidence="2">Probably acts as a heme chaperone, transferring heme to an unknown acceptor. Binds one molecule of heme per monomer, possibly covalently. Binds 1 [4Fe-4S] cluster. The cluster is coordinated with 3 cysteines and an exchangeable S-adenosyl-L-methionine.</text>
</comment>
<dbReference type="GO" id="GO:0046872">
    <property type="term" value="F:metal ion binding"/>
    <property type="evidence" value="ECO:0007669"/>
    <property type="project" value="UniProtKB-UniRule"/>
</dbReference>
<dbReference type="InterPro" id="IPR010723">
    <property type="entry name" value="HemN_C"/>
</dbReference>